<accession>A0A7N6BHG6</accession>
<keyword evidence="1" id="KW-0723">Serine/threonine-protein kinase</keyword>
<keyword evidence="4" id="KW-0418">Kinase</keyword>
<dbReference type="SUPFAM" id="SSF56112">
    <property type="entry name" value="Protein kinase-like (PK-like)"/>
    <property type="match status" value="1"/>
</dbReference>
<dbReference type="AlphaFoldDB" id="A0A7N6BHG6"/>
<keyword evidence="9" id="KW-1185">Reference proteome</keyword>
<dbReference type="InterPro" id="IPR050494">
    <property type="entry name" value="Ser_Thr_dual-spec_kinase"/>
</dbReference>
<dbReference type="GO" id="GO:0005737">
    <property type="term" value="C:cytoplasm"/>
    <property type="evidence" value="ECO:0007669"/>
    <property type="project" value="TreeGrafter"/>
</dbReference>
<dbReference type="GO" id="GO:0004674">
    <property type="term" value="F:protein serine/threonine kinase activity"/>
    <property type="evidence" value="ECO:0007669"/>
    <property type="project" value="UniProtKB-KW"/>
</dbReference>
<dbReference type="SMART" id="SM00220">
    <property type="entry name" value="S_TKc"/>
    <property type="match status" value="1"/>
</dbReference>
<dbReference type="GO" id="GO:0016605">
    <property type="term" value="C:PML body"/>
    <property type="evidence" value="ECO:0007669"/>
    <property type="project" value="TreeGrafter"/>
</dbReference>
<reference evidence="8" key="3">
    <citation type="submission" date="2025-09" db="UniProtKB">
        <authorList>
            <consortium name="Ensembl"/>
        </authorList>
    </citation>
    <scope>IDENTIFICATION</scope>
</reference>
<dbReference type="GO" id="GO:0003713">
    <property type="term" value="F:transcription coactivator activity"/>
    <property type="evidence" value="ECO:0007669"/>
    <property type="project" value="TreeGrafter"/>
</dbReference>
<reference evidence="8" key="2">
    <citation type="submission" date="2025-08" db="UniProtKB">
        <authorList>
            <consortium name="Ensembl"/>
        </authorList>
    </citation>
    <scope>IDENTIFICATION</scope>
</reference>
<dbReference type="Proteomes" id="UP000265040">
    <property type="component" value="Chromosome 16"/>
</dbReference>
<evidence type="ECO:0000313" key="8">
    <source>
        <dbReference type="Ensembl" id="ENSATEP00000063830.1"/>
    </source>
</evidence>
<keyword evidence="5" id="KW-0067">ATP-binding</keyword>
<dbReference type="InterPro" id="IPR000719">
    <property type="entry name" value="Prot_kinase_dom"/>
</dbReference>
<dbReference type="GO" id="GO:0007224">
    <property type="term" value="P:smoothened signaling pathway"/>
    <property type="evidence" value="ECO:0007669"/>
    <property type="project" value="TreeGrafter"/>
</dbReference>
<dbReference type="PANTHER" id="PTHR24058:SF53">
    <property type="entry name" value="HOMEODOMAIN-INTERACTING PROTEIN KINASE 2"/>
    <property type="match status" value="1"/>
</dbReference>
<dbReference type="Gene3D" id="1.10.510.10">
    <property type="entry name" value="Transferase(Phosphotransferase) domain 1"/>
    <property type="match status" value="1"/>
</dbReference>
<evidence type="ECO:0000256" key="3">
    <source>
        <dbReference type="ARBA" id="ARBA00022741"/>
    </source>
</evidence>
<feature type="compositionally biased region" description="Low complexity" evidence="6">
    <location>
        <begin position="353"/>
        <end position="366"/>
    </location>
</feature>
<dbReference type="PROSITE" id="PS00108">
    <property type="entry name" value="PROTEIN_KINASE_ST"/>
    <property type="match status" value="1"/>
</dbReference>
<dbReference type="GO" id="GO:0045944">
    <property type="term" value="P:positive regulation of transcription by RNA polymerase II"/>
    <property type="evidence" value="ECO:0007669"/>
    <property type="project" value="TreeGrafter"/>
</dbReference>
<evidence type="ECO:0000256" key="2">
    <source>
        <dbReference type="ARBA" id="ARBA00022679"/>
    </source>
</evidence>
<dbReference type="InterPro" id="IPR011009">
    <property type="entry name" value="Kinase-like_dom_sf"/>
</dbReference>
<dbReference type="GO" id="GO:0005524">
    <property type="term" value="F:ATP binding"/>
    <property type="evidence" value="ECO:0007669"/>
    <property type="project" value="UniProtKB-KW"/>
</dbReference>
<dbReference type="GO" id="GO:0042771">
    <property type="term" value="P:intrinsic apoptotic signaling pathway in response to DNA damage by p53 class mediator"/>
    <property type="evidence" value="ECO:0007669"/>
    <property type="project" value="TreeGrafter"/>
</dbReference>
<reference evidence="8" key="1">
    <citation type="submission" date="2021-04" db="EMBL/GenBank/DDBJ databases">
        <authorList>
            <consortium name="Wellcome Sanger Institute Data Sharing"/>
        </authorList>
    </citation>
    <scope>NUCLEOTIDE SEQUENCE [LARGE SCALE GENOMIC DNA]</scope>
</reference>
<dbReference type="PANTHER" id="PTHR24058">
    <property type="entry name" value="DUAL SPECIFICITY PROTEIN KINASE"/>
    <property type="match status" value="1"/>
</dbReference>
<dbReference type="InterPro" id="IPR008271">
    <property type="entry name" value="Ser/Thr_kinase_AS"/>
</dbReference>
<dbReference type="Ensembl" id="ENSATET00000064823.1">
    <property type="protein sequence ID" value="ENSATEP00000063830.1"/>
    <property type="gene ID" value="ENSATEG00000024968.2"/>
</dbReference>
<name>A0A7N6BHG6_ANATE</name>
<dbReference type="PROSITE" id="PS50011">
    <property type="entry name" value="PROTEIN_KINASE_DOM"/>
    <property type="match status" value="1"/>
</dbReference>
<dbReference type="GO" id="GO:0004713">
    <property type="term" value="F:protein tyrosine kinase activity"/>
    <property type="evidence" value="ECO:0007669"/>
    <property type="project" value="TreeGrafter"/>
</dbReference>
<keyword evidence="2" id="KW-0808">Transferase</keyword>
<evidence type="ECO:0000256" key="1">
    <source>
        <dbReference type="ARBA" id="ARBA00022527"/>
    </source>
</evidence>
<feature type="domain" description="Protein kinase" evidence="7">
    <location>
        <begin position="31"/>
        <end position="304"/>
    </location>
</feature>
<proteinExistence type="predicted"/>
<dbReference type="Gene3D" id="3.30.200.20">
    <property type="entry name" value="Phosphorylase Kinase, domain 1"/>
    <property type="match status" value="1"/>
</dbReference>
<protein>
    <recommendedName>
        <fullName evidence="7">Protein kinase domain-containing protein</fullName>
    </recommendedName>
</protein>
<dbReference type="GO" id="GO:0003714">
    <property type="term" value="F:transcription corepressor activity"/>
    <property type="evidence" value="ECO:0007669"/>
    <property type="project" value="TreeGrafter"/>
</dbReference>
<dbReference type="GO" id="GO:0046332">
    <property type="term" value="F:SMAD binding"/>
    <property type="evidence" value="ECO:0007669"/>
    <property type="project" value="TreeGrafter"/>
</dbReference>
<feature type="compositionally biased region" description="Low complexity" evidence="6">
    <location>
        <begin position="404"/>
        <end position="418"/>
    </location>
</feature>
<evidence type="ECO:0000256" key="5">
    <source>
        <dbReference type="ARBA" id="ARBA00022840"/>
    </source>
</evidence>
<organism evidence="8 9">
    <name type="scientific">Anabas testudineus</name>
    <name type="common">Climbing perch</name>
    <name type="synonym">Anthias testudineus</name>
    <dbReference type="NCBI Taxonomy" id="64144"/>
    <lineage>
        <taxon>Eukaryota</taxon>
        <taxon>Metazoa</taxon>
        <taxon>Chordata</taxon>
        <taxon>Craniata</taxon>
        <taxon>Vertebrata</taxon>
        <taxon>Euteleostomi</taxon>
        <taxon>Actinopterygii</taxon>
        <taxon>Neopterygii</taxon>
        <taxon>Teleostei</taxon>
        <taxon>Neoteleostei</taxon>
        <taxon>Acanthomorphata</taxon>
        <taxon>Anabantaria</taxon>
        <taxon>Anabantiformes</taxon>
        <taxon>Anabantoidei</taxon>
        <taxon>Anabantidae</taxon>
        <taxon>Anabas</taxon>
    </lineage>
</organism>
<dbReference type="GeneTree" id="ENSGT00940000155356"/>
<keyword evidence="3" id="KW-0547">Nucleotide-binding</keyword>
<evidence type="ECO:0000313" key="9">
    <source>
        <dbReference type="Proteomes" id="UP000265040"/>
    </source>
</evidence>
<feature type="region of interest" description="Disordered" evidence="6">
    <location>
        <begin position="342"/>
        <end position="426"/>
    </location>
</feature>
<evidence type="ECO:0000256" key="6">
    <source>
        <dbReference type="SAM" id="MobiDB-lite"/>
    </source>
</evidence>
<sequence>MSSLSSLSSDTDKDDLQIHENEVLSGKSCKYLVRNLMGEGTFGQVARCLRLDTMENVAVKIVRKEFTCAGKKEVRALQEVSILDLNKSNLVTFFESFMHKGHVCIVVEKLQQSLHDFMKERKGTPLCVSEIRVITHQVLVALKALKSIDVVHGDIKPDNIMLVNHYLQPYRVKLIDFGLTRPVSTLKRGTVIQALAYRAPEVILGLPIDEAADMWSLGCVMAFFYLNRHLFPLRCEYEVIRNIVQIRGQPNQGWRLNTQTEYLLATGRKAHQDTRAFLSLLKRMLAVDSIKRLTPTEALGHRFITMRHLSKEPESDPYVTLSYENMKACPSQDPTDEISCFVTSSEVSHGRESTASTDTTDSPSPAMDSAIDDGPPATADEEGLTWTHDAASSDSAPDKPNEIHTTPTNPPRTHTSTNKQTTIACH</sequence>
<dbReference type="Pfam" id="PF00069">
    <property type="entry name" value="Pkinase"/>
    <property type="match status" value="1"/>
</dbReference>
<evidence type="ECO:0000259" key="7">
    <source>
        <dbReference type="PROSITE" id="PS50011"/>
    </source>
</evidence>
<evidence type="ECO:0000256" key="4">
    <source>
        <dbReference type="ARBA" id="ARBA00022777"/>
    </source>
</evidence>